<proteinExistence type="predicted"/>
<dbReference type="Proteomes" id="UP000789366">
    <property type="component" value="Unassembled WGS sequence"/>
</dbReference>
<dbReference type="EMBL" id="CAJVPW010002235">
    <property type="protein sequence ID" value="CAG8501916.1"/>
    <property type="molecule type" value="Genomic_DNA"/>
</dbReference>
<comment type="caution">
    <text evidence="1">The sequence shown here is derived from an EMBL/GenBank/DDBJ whole genome shotgun (WGS) entry which is preliminary data.</text>
</comment>
<reference evidence="1" key="1">
    <citation type="submission" date="2021-06" db="EMBL/GenBank/DDBJ databases">
        <authorList>
            <person name="Kallberg Y."/>
            <person name="Tangrot J."/>
            <person name="Rosling A."/>
        </authorList>
    </citation>
    <scope>NUCLEOTIDE SEQUENCE</scope>
    <source>
        <strain evidence="1">28 12/20/2015</strain>
    </source>
</reference>
<sequence length="72" mass="8086">MICITDTLLKKGSTLIFQGVIPQLMIRQNIHKITISIDDPKVLEYTSSPVTGYIDDLEPIVFKTHDNIVTSI</sequence>
<evidence type="ECO:0000313" key="1">
    <source>
        <dbReference type="EMBL" id="CAG8501916.1"/>
    </source>
</evidence>
<protein>
    <submittedName>
        <fullName evidence="1">7088_t:CDS:1</fullName>
    </submittedName>
</protein>
<evidence type="ECO:0000313" key="2">
    <source>
        <dbReference type="Proteomes" id="UP000789366"/>
    </source>
</evidence>
<name>A0ACA9KZ65_9GLOM</name>
<gene>
    <name evidence="1" type="ORF">SPELUC_LOCUS3055</name>
</gene>
<accession>A0ACA9KZ65</accession>
<organism evidence="1 2">
    <name type="scientific">Cetraspora pellucida</name>
    <dbReference type="NCBI Taxonomy" id="1433469"/>
    <lineage>
        <taxon>Eukaryota</taxon>
        <taxon>Fungi</taxon>
        <taxon>Fungi incertae sedis</taxon>
        <taxon>Mucoromycota</taxon>
        <taxon>Glomeromycotina</taxon>
        <taxon>Glomeromycetes</taxon>
        <taxon>Diversisporales</taxon>
        <taxon>Gigasporaceae</taxon>
        <taxon>Cetraspora</taxon>
    </lineage>
</organism>
<keyword evidence="2" id="KW-1185">Reference proteome</keyword>